<dbReference type="EMBL" id="AAUW01000002">
    <property type="protein sequence ID" value="EAV45863.1"/>
    <property type="molecule type" value="Genomic_DNA"/>
</dbReference>
<dbReference type="OrthoDB" id="9799894at2"/>
<evidence type="ECO:0000313" key="2">
    <source>
        <dbReference type="EMBL" id="EAV45863.1"/>
    </source>
</evidence>
<dbReference type="GeneID" id="68845284"/>
<gene>
    <name evidence="2" type="ORF">SIAM614_24627</name>
</gene>
<dbReference type="PIRSF" id="PIRSF032131">
    <property type="entry name" value="UCP032131"/>
    <property type="match status" value="1"/>
</dbReference>
<reference evidence="2 3" key="1">
    <citation type="submission" date="2006-05" db="EMBL/GenBank/DDBJ databases">
        <authorList>
            <person name="King G."/>
            <person name="Ferriera S."/>
            <person name="Johnson J."/>
            <person name="Kravitz S."/>
            <person name="Beeson K."/>
            <person name="Sutton G."/>
            <person name="Rogers Y.-H."/>
            <person name="Friedman R."/>
            <person name="Frazier M."/>
            <person name="Venter J.C."/>
        </authorList>
    </citation>
    <scope>NUCLEOTIDE SEQUENCE [LARGE SCALE GENOMIC DNA]</scope>
    <source>
        <strain evidence="3">ATCC 25650 / DSM 13394 / JCM 20685 / NBRC 16684 / NCIMB 2208 / IAM 12614 / B1</strain>
    </source>
</reference>
<evidence type="ECO:0008006" key="4">
    <source>
        <dbReference type="Google" id="ProtNLM"/>
    </source>
</evidence>
<accession>A0NNY2</accession>
<dbReference type="Pfam" id="PF06676">
    <property type="entry name" value="DUF1178"/>
    <property type="match status" value="1"/>
</dbReference>
<dbReference type="InterPro" id="IPR009562">
    <property type="entry name" value="DUF1178"/>
</dbReference>
<sequence length="173" mass="18662">MIRYTLVCEAAHSFEGWFRNSEDFEGQCARRLVTCPACGSAEVRKALMAPAVATSRKKDNRPPEQLPAAEAPSATVSASGQVPVSDAGAQSAALIPNDLRQKEVLEALRLIRSHILETSENVGSGFADEARKIHYGEAEQRSIYGQTTPADAQELMEEGIAVVPLPSLPEDKN</sequence>
<proteinExistence type="predicted"/>
<dbReference type="AlphaFoldDB" id="A0NNY2"/>
<dbReference type="RefSeq" id="WP_006932396.1">
    <property type="nucleotide sequence ID" value="NZ_AAUW01000002.1"/>
</dbReference>
<name>A0NNY2_ROSAI</name>
<dbReference type="eggNOG" id="COG5319">
    <property type="taxonomic scope" value="Bacteria"/>
</dbReference>
<comment type="caution">
    <text evidence="2">The sequence shown here is derived from an EMBL/GenBank/DDBJ whole genome shotgun (WGS) entry which is preliminary data.</text>
</comment>
<evidence type="ECO:0000313" key="3">
    <source>
        <dbReference type="Proteomes" id="UP000004848"/>
    </source>
</evidence>
<organism evidence="2 3">
    <name type="scientific">Roseibium aggregatum (strain ATCC 25650 / DSM 13394 / JCM 20685 / NBRC 16684 / NCIMB 2208 / IAM 12614 / B1)</name>
    <name type="common">Stappia aggregata</name>
    <dbReference type="NCBI Taxonomy" id="384765"/>
    <lineage>
        <taxon>Bacteria</taxon>
        <taxon>Pseudomonadati</taxon>
        <taxon>Pseudomonadota</taxon>
        <taxon>Alphaproteobacteria</taxon>
        <taxon>Hyphomicrobiales</taxon>
        <taxon>Stappiaceae</taxon>
        <taxon>Roseibium</taxon>
    </lineage>
</organism>
<feature type="region of interest" description="Disordered" evidence="1">
    <location>
        <begin position="52"/>
        <end position="83"/>
    </location>
</feature>
<protein>
    <recommendedName>
        <fullName evidence="4">DUF1178 family protein</fullName>
    </recommendedName>
</protein>
<evidence type="ECO:0000256" key="1">
    <source>
        <dbReference type="SAM" id="MobiDB-lite"/>
    </source>
</evidence>
<dbReference type="Proteomes" id="UP000004848">
    <property type="component" value="Unassembled WGS sequence"/>
</dbReference>